<dbReference type="InterPro" id="IPR050638">
    <property type="entry name" value="AA-Vitamin_Transporters"/>
</dbReference>
<protein>
    <submittedName>
        <fullName evidence="9">Putative blue pigment (Indigoidine) exporter</fullName>
    </submittedName>
</protein>
<dbReference type="InterPro" id="IPR037185">
    <property type="entry name" value="EmrE-like"/>
</dbReference>
<sequence>MSYFVLVLSKWVTAFAPVVWGTTYYVTTEYLPPDRPLLAGLLRALPAGLLLVAVTRRLPRGDWWWRSLVLGTLNIGVFLPLLFLAAYRLPGGVAATVGAVQPLLVAGFAVVLLGQRMTTRTALAGVAGIVGVALLVLRADARLDWVGVVAALGGAVVMAAGVVLSKRWTTTAPLLAVTGWQLVAGGVVLLPVTLLVEGPPPALTAANVGGFAYLGVIGGALSYALWFRGIRLLPATRVTFLGLLSPVVATAVGWLVLSQELTASQVLGAVVVLVALVVAQREPVETKGEVRADHGVRSARWRRPPGRGGGPAEGARGHGGQPAGRRGRRDR</sequence>
<proteinExistence type="inferred from homology"/>
<evidence type="ECO:0000256" key="2">
    <source>
        <dbReference type="ARBA" id="ARBA00007362"/>
    </source>
</evidence>
<evidence type="ECO:0000256" key="5">
    <source>
        <dbReference type="ARBA" id="ARBA00023136"/>
    </source>
</evidence>
<dbReference type="EMBL" id="RJKM01000001">
    <property type="protein sequence ID" value="ROP40391.1"/>
    <property type="molecule type" value="Genomic_DNA"/>
</dbReference>
<feature type="domain" description="EamA" evidence="8">
    <location>
        <begin position="146"/>
        <end position="278"/>
    </location>
</feature>
<feature type="transmembrane region" description="Helical" evidence="7">
    <location>
        <begin position="67"/>
        <end position="87"/>
    </location>
</feature>
<dbReference type="AlphaFoldDB" id="A0A3N1HD16"/>
<comment type="caution">
    <text evidence="9">The sequence shown here is derived from an EMBL/GenBank/DDBJ whole genome shotgun (WGS) entry which is preliminary data.</text>
</comment>
<evidence type="ECO:0000256" key="4">
    <source>
        <dbReference type="ARBA" id="ARBA00022989"/>
    </source>
</evidence>
<evidence type="ECO:0000313" key="9">
    <source>
        <dbReference type="EMBL" id="ROP40391.1"/>
    </source>
</evidence>
<accession>A0A3N1HD16</accession>
<feature type="region of interest" description="Disordered" evidence="6">
    <location>
        <begin position="288"/>
        <end position="331"/>
    </location>
</feature>
<dbReference type="InterPro" id="IPR000620">
    <property type="entry name" value="EamA_dom"/>
</dbReference>
<feature type="compositionally biased region" description="Gly residues" evidence="6">
    <location>
        <begin position="306"/>
        <end position="322"/>
    </location>
</feature>
<comment type="similarity">
    <text evidence="2">Belongs to the EamA transporter family.</text>
</comment>
<feature type="transmembrane region" description="Helical" evidence="7">
    <location>
        <begin position="238"/>
        <end position="257"/>
    </location>
</feature>
<keyword evidence="4 7" id="KW-1133">Transmembrane helix</keyword>
<evidence type="ECO:0000313" key="10">
    <source>
        <dbReference type="Proteomes" id="UP000268727"/>
    </source>
</evidence>
<feature type="transmembrane region" description="Helical" evidence="7">
    <location>
        <begin position="172"/>
        <end position="196"/>
    </location>
</feature>
<evidence type="ECO:0000256" key="7">
    <source>
        <dbReference type="SAM" id="Phobius"/>
    </source>
</evidence>
<evidence type="ECO:0000256" key="3">
    <source>
        <dbReference type="ARBA" id="ARBA00022692"/>
    </source>
</evidence>
<keyword evidence="10" id="KW-1185">Reference proteome</keyword>
<dbReference type="Pfam" id="PF00892">
    <property type="entry name" value="EamA"/>
    <property type="match status" value="2"/>
</dbReference>
<dbReference type="PANTHER" id="PTHR32322">
    <property type="entry name" value="INNER MEMBRANE TRANSPORTER"/>
    <property type="match status" value="1"/>
</dbReference>
<dbReference type="GO" id="GO:0016020">
    <property type="term" value="C:membrane"/>
    <property type="evidence" value="ECO:0007669"/>
    <property type="project" value="UniProtKB-SubCell"/>
</dbReference>
<dbReference type="PANTHER" id="PTHR32322:SF2">
    <property type="entry name" value="EAMA DOMAIN-CONTAINING PROTEIN"/>
    <property type="match status" value="1"/>
</dbReference>
<gene>
    <name evidence="9" type="ORF">EDD40_5799</name>
</gene>
<feature type="transmembrane region" description="Helical" evidence="7">
    <location>
        <begin position="263"/>
        <end position="279"/>
    </location>
</feature>
<name>A0A3N1HD16_9PSEU</name>
<evidence type="ECO:0000259" key="8">
    <source>
        <dbReference type="Pfam" id="PF00892"/>
    </source>
</evidence>
<dbReference type="SUPFAM" id="SSF103481">
    <property type="entry name" value="Multidrug resistance efflux transporter EmrE"/>
    <property type="match status" value="2"/>
</dbReference>
<comment type="subcellular location">
    <subcellularLocation>
        <location evidence="1">Membrane</location>
        <topology evidence="1">Multi-pass membrane protein</topology>
    </subcellularLocation>
</comment>
<feature type="domain" description="EamA" evidence="8">
    <location>
        <begin position="15"/>
        <end position="136"/>
    </location>
</feature>
<feature type="transmembrane region" description="Helical" evidence="7">
    <location>
        <begin position="202"/>
        <end position="226"/>
    </location>
</feature>
<evidence type="ECO:0000256" key="6">
    <source>
        <dbReference type="SAM" id="MobiDB-lite"/>
    </source>
</evidence>
<reference evidence="9 10" key="1">
    <citation type="submission" date="2018-11" db="EMBL/GenBank/DDBJ databases">
        <title>Sequencing the genomes of 1000 actinobacteria strains.</title>
        <authorList>
            <person name="Klenk H.-P."/>
        </authorList>
    </citation>
    <scope>NUCLEOTIDE SEQUENCE [LARGE SCALE GENOMIC DNA]</scope>
    <source>
        <strain evidence="9 10">DSM 44231</strain>
    </source>
</reference>
<dbReference type="Proteomes" id="UP000268727">
    <property type="component" value="Unassembled WGS sequence"/>
</dbReference>
<feature type="transmembrane region" description="Helical" evidence="7">
    <location>
        <begin position="93"/>
        <end position="114"/>
    </location>
</feature>
<keyword evidence="3 7" id="KW-0812">Transmembrane</keyword>
<feature type="transmembrane region" description="Helical" evidence="7">
    <location>
        <begin position="121"/>
        <end position="139"/>
    </location>
</feature>
<organism evidence="9 10">
    <name type="scientific">Saccharothrix texasensis</name>
    <dbReference type="NCBI Taxonomy" id="103734"/>
    <lineage>
        <taxon>Bacteria</taxon>
        <taxon>Bacillati</taxon>
        <taxon>Actinomycetota</taxon>
        <taxon>Actinomycetes</taxon>
        <taxon>Pseudonocardiales</taxon>
        <taxon>Pseudonocardiaceae</taxon>
        <taxon>Saccharothrix</taxon>
    </lineage>
</organism>
<feature type="transmembrane region" description="Helical" evidence="7">
    <location>
        <begin position="37"/>
        <end position="55"/>
    </location>
</feature>
<keyword evidence="5 7" id="KW-0472">Membrane</keyword>
<evidence type="ECO:0000256" key="1">
    <source>
        <dbReference type="ARBA" id="ARBA00004141"/>
    </source>
</evidence>
<feature type="transmembrane region" description="Helical" evidence="7">
    <location>
        <begin position="145"/>
        <end position="165"/>
    </location>
</feature>